<feature type="compositionally biased region" description="Polar residues" evidence="8">
    <location>
        <begin position="291"/>
        <end position="302"/>
    </location>
</feature>
<dbReference type="PROSITE" id="PS50157">
    <property type="entry name" value="ZINC_FINGER_C2H2_2"/>
    <property type="match status" value="2"/>
</dbReference>
<keyword evidence="3" id="KW-0677">Repeat</keyword>
<dbReference type="OrthoDB" id="3437960at2759"/>
<dbReference type="InterPro" id="IPR056436">
    <property type="entry name" value="Znf-C2H2_ZIC1-5/GLI1-3-like"/>
</dbReference>
<feature type="region of interest" description="Disordered" evidence="8">
    <location>
        <begin position="265"/>
        <end position="302"/>
    </location>
</feature>
<dbReference type="Pfam" id="PF00096">
    <property type="entry name" value="zf-C2H2"/>
    <property type="match status" value="1"/>
</dbReference>
<dbReference type="RefSeq" id="XP_025350805.1">
    <property type="nucleotide sequence ID" value="XM_025495436.1"/>
</dbReference>
<dbReference type="Pfam" id="PF23561">
    <property type="entry name" value="zf-C2H2_15"/>
    <property type="match status" value="1"/>
</dbReference>
<protein>
    <recommendedName>
        <fullName evidence="9">C2H2-type domain-containing protein</fullName>
    </recommendedName>
</protein>
<keyword evidence="6" id="KW-0539">Nucleus</keyword>
<evidence type="ECO:0000256" key="6">
    <source>
        <dbReference type="ARBA" id="ARBA00023242"/>
    </source>
</evidence>
<feature type="compositionally biased region" description="Low complexity" evidence="8">
    <location>
        <begin position="265"/>
        <end position="275"/>
    </location>
</feature>
<feature type="compositionally biased region" description="Low complexity" evidence="8">
    <location>
        <begin position="182"/>
        <end position="195"/>
    </location>
</feature>
<evidence type="ECO:0000313" key="11">
    <source>
        <dbReference type="Proteomes" id="UP000245942"/>
    </source>
</evidence>
<dbReference type="Proteomes" id="UP000245942">
    <property type="component" value="Unassembled WGS sequence"/>
</dbReference>
<dbReference type="STRING" id="1684307.A0A316UK93"/>
<accession>A0A316UK93</accession>
<feature type="compositionally biased region" description="Low complexity" evidence="8">
    <location>
        <begin position="408"/>
        <end position="430"/>
    </location>
</feature>
<feature type="region of interest" description="Disordered" evidence="8">
    <location>
        <begin position="390"/>
        <end position="467"/>
    </location>
</feature>
<evidence type="ECO:0000256" key="8">
    <source>
        <dbReference type="SAM" id="MobiDB-lite"/>
    </source>
</evidence>
<feature type="domain" description="C2H2-type" evidence="9">
    <location>
        <begin position="136"/>
        <end position="165"/>
    </location>
</feature>
<proteinExistence type="predicted"/>
<gene>
    <name evidence="10" type="ORF">BCV69DRAFT_6651</name>
</gene>
<evidence type="ECO:0000313" key="10">
    <source>
        <dbReference type="EMBL" id="PWN23645.1"/>
    </source>
</evidence>
<dbReference type="SUPFAM" id="SSF57667">
    <property type="entry name" value="beta-beta-alpha zinc fingers"/>
    <property type="match status" value="2"/>
</dbReference>
<dbReference type="PROSITE" id="PS00028">
    <property type="entry name" value="ZINC_FINGER_C2H2_1"/>
    <property type="match status" value="2"/>
</dbReference>
<feature type="region of interest" description="Disordered" evidence="8">
    <location>
        <begin position="169"/>
        <end position="230"/>
    </location>
</feature>
<feature type="region of interest" description="Disordered" evidence="8">
    <location>
        <begin position="22"/>
        <end position="67"/>
    </location>
</feature>
<dbReference type="PANTHER" id="PTHR45718:SF4">
    <property type="entry name" value="TRANSCRIPTIONAL ACTIVATOR CUBITUS INTERRUPTUS"/>
    <property type="match status" value="1"/>
</dbReference>
<name>A0A316UK93_9BASI</name>
<dbReference type="PANTHER" id="PTHR45718">
    <property type="entry name" value="TRANSCRIPTIONAL ACTIVATOR CUBITUS INTERRUPTUS"/>
    <property type="match status" value="1"/>
</dbReference>
<dbReference type="AlphaFoldDB" id="A0A316UK93"/>
<dbReference type="InterPro" id="IPR036236">
    <property type="entry name" value="Znf_C2H2_sf"/>
</dbReference>
<dbReference type="GeneID" id="37017170"/>
<evidence type="ECO:0000256" key="3">
    <source>
        <dbReference type="ARBA" id="ARBA00022737"/>
    </source>
</evidence>
<keyword evidence="5" id="KW-0862">Zinc</keyword>
<keyword evidence="2" id="KW-0479">Metal-binding</keyword>
<feature type="compositionally biased region" description="Pro residues" evidence="8">
    <location>
        <begin position="431"/>
        <end position="440"/>
    </location>
</feature>
<dbReference type="EMBL" id="KZ819321">
    <property type="protein sequence ID" value="PWN23645.1"/>
    <property type="molecule type" value="Genomic_DNA"/>
</dbReference>
<dbReference type="InterPro" id="IPR013087">
    <property type="entry name" value="Znf_C2H2_type"/>
</dbReference>
<dbReference type="Gene3D" id="3.30.160.60">
    <property type="entry name" value="Classic Zinc Finger"/>
    <property type="match status" value="3"/>
</dbReference>
<dbReference type="FunFam" id="3.30.160.60:FF:000031">
    <property type="entry name" value="GLI family zinc finger 3"/>
    <property type="match status" value="1"/>
</dbReference>
<evidence type="ECO:0000256" key="1">
    <source>
        <dbReference type="ARBA" id="ARBA00004123"/>
    </source>
</evidence>
<dbReference type="InterPro" id="IPR043359">
    <property type="entry name" value="GLI-like"/>
</dbReference>
<dbReference type="GO" id="GO:0000981">
    <property type="term" value="F:DNA-binding transcription factor activity, RNA polymerase II-specific"/>
    <property type="evidence" value="ECO:0007669"/>
    <property type="project" value="TreeGrafter"/>
</dbReference>
<feature type="domain" description="C2H2-type" evidence="9">
    <location>
        <begin position="103"/>
        <end position="135"/>
    </location>
</feature>
<evidence type="ECO:0000259" key="9">
    <source>
        <dbReference type="PROSITE" id="PS50157"/>
    </source>
</evidence>
<evidence type="ECO:0000256" key="7">
    <source>
        <dbReference type="PROSITE-ProRule" id="PRU00042"/>
    </source>
</evidence>
<sequence length="634" mass="66031">MWAYAPGELAAGYVPTVDVSDISTSGDEGDDAWLNSAAAQGTGSGDEDDGEDGEGGGKGASSSTGGAMETQCNWEECRIIFDDMTKFIDHLHNDHVGISRSKYTCEWTGCPRRGKPQTSRFALLSHLRSHTGEKPFTCPRPECDKSFTRSDALSKHMRIQHDIQPVAARGGRGAGIAGTLNSSPASATSGPAPASLVPTRTSGRRSAGFGKRDSSAISGRGDGYDDDMADGSLQGTADYYESLPGQPSRWEYDVLFGPGSVYQGGATASGSTATSRKAGARAAKTEEGAASLSTTGPNQKTVASLTSEELGIERFATLQERLALRGDVTSADDSEPSGLSSSLEATLEVARRNWVKEMARLQKAELDTEGGSNGAFTNSIRDTVKTEAEALNEQQEGGDEHMAGEGLAGAAASPPAAPSGLSLFTNSPVPSAAPSPPPPTNGRASSRLSGRRSLASPSKSSRSQTLASAAAAAEDAILNCTSTSTADLGTIRKACLIEEAKLNWLRGENARLVAELEEAVRMEKEARGLKREALEACLEGELGADVRGIFTPPPTPPLAAQADLEADAHYHHQQQLLLEAEQQQQQQQQQHGAGFAAMRELLAAAQAAGNGANGSGNGNGVTVEGQAEAGIKVE</sequence>
<dbReference type="SMART" id="SM00355">
    <property type="entry name" value="ZnF_C2H2"/>
    <property type="match status" value="3"/>
</dbReference>
<dbReference type="GO" id="GO:0008270">
    <property type="term" value="F:zinc ion binding"/>
    <property type="evidence" value="ECO:0007669"/>
    <property type="project" value="UniProtKB-KW"/>
</dbReference>
<feature type="compositionally biased region" description="Acidic residues" evidence="8">
    <location>
        <begin position="45"/>
        <end position="54"/>
    </location>
</feature>
<comment type="subcellular location">
    <subcellularLocation>
        <location evidence="1">Nucleus</location>
    </subcellularLocation>
</comment>
<evidence type="ECO:0000256" key="5">
    <source>
        <dbReference type="ARBA" id="ARBA00022833"/>
    </source>
</evidence>
<evidence type="ECO:0000256" key="2">
    <source>
        <dbReference type="ARBA" id="ARBA00022723"/>
    </source>
</evidence>
<dbReference type="GO" id="GO:0000978">
    <property type="term" value="F:RNA polymerase II cis-regulatory region sequence-specific DNA binding"/>
    <property type="evidence" value="ECO:0007669"/>
    <property type="project" value="TreeGrafter"/>
</dbReference>
<organism evidence="10 11">
    <name type="scientific">Pseudomicrostroma glucosiphilum</name>
    <dbReference type="NCBI Taxonomy" id="1684307"/>
    <lineage>
        <taxon>Eukaryota</taxon>
        <taxon>Fungi</taxon>
        <taxon>Dikarya</taxon>
        <taxon>Basidiomycota</taxon>
        <taxon>Ustilaginomycotina</taxon>
        <taxon>Exobasidiomycetes</taxon>
        <taxon>Microstromatales</taxon>
        <taxon>Microstromatales incertae sedis</taxon>
        <taxon>Pseudomicrostroma</taxon>
    </lineage>
</organism>
<evidence type="ECO:0000256" key="4">
    <source>
        <dbReference type="ARBA" id="ARBA00022771"/>
    </source>
</evidence>
<keyword evidence="11" id="KW-1185">Reference proteome</keyword>
<dbReference type="GO" id="GO:0005634">
    <property type="term" value="C:nucleus"/>
    <property type="evidence" value="ECO:0007669"/>
    <property type="project" value="UniProtKB-SubCell"/>
</dbReference>
<keyword evidence="4 7" id="KW-0863">Zinc-finger</keyword>
<feature type="compositionally biased region" description="Low complexity" evidence="8">
    <location>
        <begin position="442"/>
        <end position="467"/>
    </location>
</feature>
<dbReference type="FunFam" id="3.30.160.60:FF:000201">
    <property type="entry name" value="C2H2 finger domain protein (Gli3)"/>
    <property type="match status" value="1"/>
</dbReference>
<feature type="region of interest" description="Disordered" evidence="8">
    <location>
        <begin position="612"/>
        <end position="634"/>
    </location>
</feature>
<reference evidence="10 11" key="1">
    <citation type="journal article" date="2018" name="Mol. Biol. Evol.">
        <title>Broad Genomic Sampling Reveals a Smut Pathogenic Ancestry of the Fungal Clade Ustilaginomycotina.</title>
        <authorList>
            <person name="Kijpornyongpan T."/>
            <person name="Mondo S.J."/>
            <person name="Barry K."/>
            <person name="Sandor L."/>
            <person name="Lee J."/>
            <person name="Lipzen A."/>
            <person name="Pangilinan J."/>
            <person name="LaButti K."/>
            <person name="Hainaut M."/>
            <person name="Henrissat B."/>
            <person name="Grigoriev I.V."/>
            <person name="Spatafora J.W."/>
            <person name="Aime M.C."/>
        </authorList>
    </citation>
    <scope>NUCLEOTIDE SEQUENCE [LARGE SCALE GENOMIC DNA]</scope>
    <source>
        <strain evidence="10 11">MCA 4718</strain>
    </source>
</reference>